<name>A0A1G9WGZ6_9FIRM</name>
<dbReference type="EMBL" id="FNID01000006">
    <property type="protein sequence ID" value="SDM83739.1"/>
    <property type="molecule type" value="Genomic_DNA"/>
</dbReference>
<dbReference type="RefSeq" id="WP_143008028.1">
    <property type="nucleotide sequence ID" value="NZ_FNID01000006.1"/>
</dbReference>
<evidence type="ECO:0000313" key="2">
    <source>
        <dbReference type="Proteomes" id="UP000199182"/>
    </source>
</evidence>
<accession>A0A1G9WGZ6</accession>
<keyword evidence="2" id="KW-1185">Reference proteome</keyword>
<sequence>MKTGVSYDLHFLYIIVGTVPDVLIDKTVQETAAERHTTRLKAILAYGSSNLSLYKIGSHH</sequence>
<evidence type="ECO:0000313" key="1">
    <source>
        <dbReference type="EMBL" id="SDM83739.1"/>
    </source>
</evidence>
<proteinExistence type="predicted"/>
<gene>
    <name evidence="1" type="ORF">SAMN05192585_10614</name>
</gene>
<protein>
    <submittedName>
        <fullName evidence="1">Uncharacterized protein</fullName>
    </submittedName>
</protein>
<reference evidence="1 2" key="1">
    <citation type="submission" date="2016-10" db="EMBL/GenBank/DDBJ databases">
        <authorList>
            <person name="de Groot N.N."/>
        </authorList>
    </citation>
    <scope>NUCLEOTIDE SEQUENCE [LARGE SCALE GENOMIC DNA]</scope>
    <source>
        <strain evidence="1 2">CGMCC 1.5012</strain>
    </source>
</reference>
<dbReference type="STRING" id="258515.SAMN05192585_10614"/>
<organism evidence="1 2">
    <name type="scientific">Acetanaerobacterium elongatum</name>
    <dbReference type="NCBI Taxonomy" id="258515"/>
    <lineage>
        <taxon>Bacteria</taxon>
        <taxon>Bacillati</taxon>
        <taxon>Bacillota</taxon>
        <taxon>Clostridia</taxon>
        <taxon>Eubacteriales</taxon>
        <taxon>Oscillospiraceae</taxon>
        <taxon>Acetanaerobacterium</taxon>
    </lineage>
</organism>
<dbReference type="Proteomes" id="UP000199182">
    <property type="component" value="Unassembled WGS sequence"/>
</dbReference>
<dbReference type="AlphaFoldDB" id="A0A1G9WGZ6"/>